<accession>A0A673XXW1</accession>
<dbReference type="PANTHER" id="PTHR10306:SF10">
    <property type="entry name" value="SYNAPTOPHYSIN"/>
    <property type="match status" value="1"/>
</dbReference>
<dbReference type="Proteomes" id="UP000472277">
    <property type="component" value="Chromosome 30"/>
</dbReference>
<evidence type="ECO:0000256" key="3">
    <source>
        <dbReference type="ARBA" id="ARBA00022737"/>
    </source>
</evidence>
<reference evidence="4" key="1">
    <citation type="submission" date="2025-08" db="UniProtKB">
        <authorList>
            <consortium name="Ensembl"/>
        </authorList>
    </citation>
    <scope>IDENTIFICATION</scope>
</reference>
<comment type="subcellular location">
    <subcellularLocation>
        <location evidence="1">Endomembrane system</location>
        <topology evidence="1">Multi-pass membrane protein</topology>
    </subcellularLocation>
</comment>
<dbReference type="PANTHER" id="PTHR10306">
    <property type="entry name" value="SYNAPTOPHYSIN"/>
    <property type="match status" value="1"/>
</dbReference>
<reference evidence="4" key="2">
    <citation type="submission" date="2025-09" db="UniProtKB">
        <authorList>
            <consortium name="Ensembl"/>
        </authorList>
    </citation>
    <scope>IDENTIFICATION</scope>
</reference>
<proteinExistence type="predicted"/>
<keyword evidence="5" id="KW-1185">Reference proteome</keyword>
<organism evidence="4 5">
    <name type="scientific">Salmo trutta</name>
    <name type="common">Brown trout</name>
    <dbReference type="NCBI Taxonomy" id="8032"/>
    <lineage>
        <taxon>Eukaryota</taxon>
        <taxon>Metazoa</taxon>
        <taxon>Chordata</taxon>
        <taxon>Craniata</taxon>
        <taxon>Vertebrata</taxon>
        <taxon>Euteleostomi</taxon>
        <taxon>Actinopterygii</taxon>
        <taxon>Neopterygii</taxon>
        <taxon>Teleostei</taxon>
        <taxon>Protacanthopterygii</taxon>
        <taxon>Salmoniformes</taxon>
        <taxon>Salmonidae</taxon>
        <taxon>Salmoninae</taxon>
        <taxon>Salmo</taxon>
    </lineage>
</organism>
<evidence type="ECO:0000256" key="1">
    <source>
        <dbReference type="ARBA" id="ARBA00004127"/>
    </source>
</evidence>
<keyword evidence="3" id="KW-0677">Repeat</keyword>
<dbReference type="GeneTree" id="ENSGT00980000200212"/>
<evidence type="ECO:0000313" key="5">
    <source>
        <dbReference type="Proteomes" id="UP000472277"/>
    </source>
</evidence>
<dbReference type="Ensembl" id="ENSSTUT00000028137.1">
    <property type="protein sequence ID" value="ENSSTUP00000026866.1"/>
    <property type="gene ID" value="ENSSTUG00000011688.1"/>
</dbReference>
<dbReference type="InterPro" id="IPR001285">
    <property type="entry name" value="Synaptophysin/porin"/>
</dbReference>
<name>A0A673XXW1_SALTR</name>
<dbReference type="InParanoid" id="A0A673XXW1"/>
<dbReference type="GO" id="GO:0030672">
    <property type="term" value="C:synaptic vesicle membrane"/>
    <property type="evidence" value="ECO:0007669"/>
    <property type="project" value="TreeGrafter"/>
</dbReference>
<dbReference type="PRINTS" id="PR00220">
    <property type="entry name" value="SYNAPTOPHYSN"/>
</dbReference>
<dbReference type="AlphaFoldDB" id="A0A673XXW1"/>
<evidence type="ECO:0000256" key="2">
    <source>
        <dbReference type="ARBA" id="ARBA00022553"/>
    </source>
</evidence>
<keyword evidence="2" id="KW-0597">Phosphoprotein</keyword>
<protein>
    <submittedName>
        <fullName evidence="4">Uncharacterized protein</fullName>
    </submittedName>
</protein>
<evidence type="ECO:0000313" key="4">
    <source>
        <dbReference type="Ensembl" id="ENSSTUP00000026866.1"/>
    </source>
</evidence>
<sequence length="78" mass="9007">LSPHSPLQSLLKPIDKERKWRRCDCIFAIFVFSTCGSYSGMFKMSVECKNRSESDLSIEVEFEYPFRSVCLNQSHVAP</sequence>
<dbReference type="GO" id="GO:0048786">
    <property type="term" value="C:presynaptic active zone"/>
    <property type="evidence" value="ECO:0007669"/>
    <property type="project" value="TreeGrafter"/>
</dbReference>